<reference evidence="1 2" key="1">
    <citation type="submission" date="2018-07" db="EMBL/GenBank/DDBJ databases">
        <title>Genome sequence of Nitratireductor thuwali#1536.</title>
        <authorList>
            <person name="Michoud G."/>
            <person name="Merlino G."/>
            <person name="Sefrji F.O."/>
            <person name="Daffonchio D."/>
        </authorList>
    </citation>
    <scope>NUCLEOTIDE SEQUENCE [LARGE SCALE GENOMIC DNA]</scope>
    <source>
        <strain evidence="2">Nit1536</strain>
    </source>
</reference>
<evidence type="ECO:0000313" key="1">
    <source>
        <dbReference type="EMBL" id="UUP16065.1"/>
    </source>
</evidence>
<dbReference type="Proteomes" id="UP001342418">
    <property type="component" value="Chromosome"/>
</dbReference>
<organism evidence="1 2">
    <name type="scientific">Nitratireductor thuwali</name>
    <dbReference type="NCBI Taxonomy" id="2267699"/>
    <lineage>
        <taxon>Bacteria</taxon>
        <taxon>Pseudomonadati</taxon>
        <taxon>Pseudomonadota</taxon>
        <taxon>Alphaproteobacteria</taxon>
        <taxon>Hyphomicrobiales</taxon>
        <taxon>Phyllobacteriaceae</taxon>
        <taxon>Nitratireductor</taxon>
    </lineage>
</organism>
<name>A0ABY5MDD8_9HYPH</name>
<gene>
    <name evidence="1" type="ORF">NTH_00505</name>
</gene>
<dbReference type="EMBL" id="CP030941">
    <property type="protein sequence ID" value="UUP16065.1"/>
    <property type="molecule type" value="Genomic_DNA"/>
</dbReference>
<protein>
    <submittedName>
        <fullName evidence="1">Uncharacterized protein</fullName>
    </submittedName>
</protein>
<dbReference type="RefSeq" id="WP_338528519.1">
    <property type="nucleotide sequence ID" value="NZ_CP030941.1"/>
</dbReference>
<evidence type="ECO:0000313" key="2">
    <source>
        <dbReference type="Proteomes" id="UP001342418"/>
    </source>
</evidence>
<sequence length="112" mass="12615">MIEKLPPTALAMGLALVLMSLSGVKTAEARPDTRAMTCGQAAALVRQSGAIVLSTGRVTYDRFVANERHCPVYEVAERAYVPTRDAAQCFVGYRCVIDRDRDDRWWWLKRRP</sequence>
<proteinExistence type="predicted"/>
<accession>A0ABY5MDD8</accession>
<keyword evidence="2" id="KW-1185">Reference proteome</keyword>